<keyword evidence="7 9" id="KW-0414">Isoprene biosynthesis</keyword>
<feature type="binding site" evidence="9">
    <location>
        <position position="216"/>
    </location>
    <ligand>
        <name>1-deoxy-D-xylulose 5-phosphate</name>
        <dbReference type="ChEBI" id="CHEBI:57792"/>
    </ligand>
</feature>
<evidence type="ECO:0000256" key="6">
    <source>
        <dbReference type="ARBA" id="ARBA00023211"/>
    </source>
</evidence>
<dbReference type="Proteomes" id="UP000245462">
    <property type="component" value="Unassembled WGS sequence"/>
</dbReference>
<keyword evidence="4 9" id="KW-0521">NADP</keyword>
<dbReference type="EMBL" id="QEKY01000009">
    <property type="protein sequence ID" value="PVZ09284.1"/>
    <property type="molecule type" value="Genomic_DNA"/>
</dbReference>
<protein>
    <recommendedName>
        <fullName evidence="9">1-deoxy-D-xylulose 5-phosphate reductoisomerase</fullName>
        <shortName evidence="9">DXP reductoisomerase</shortName>
        <ecNumber evidence="9">1.1.1.267</ecNumber>
    </recommendedName>
    <alternativeName>
        <fullName evidence="9">1-deoxyxylulose-5-phosphate reductoisomerase</fullName>
    </alternativeName>
    <alternativeName>
        <fullName evidence="9">2-C-methyl-D-erythritol 4-phosphate synthase</fullName>
    </alternativeName>
</protein>
<evidence type="ECO:0000256" key="8">
    <source>
        <dbReference type="ARBA" id="ARBA00048543"/>
    </source>
</evidence>
<dbReference type="InterPro" id="IPR003821">
    <property type="entry name" value="DXP_reductoisomerase"/>
</dbReference>
<feature type="binding site" evidence="9">
    <location>
        <position position="149"/>
    </location>
    <ligand>
        <name>Mn(2+)</name>
        <dbReference type="ChEBI" id="CHEBI:29035"/>
    </ligand>
</feature>
<comment type="caution">
    <text evidence="9">Lacks conserved residue(s) required for the propagation of feature annotation.</text>
</comment>
<feature type="binding site" evidence="9">
    <location>
        <position position="124"/>
    </location>
    <ligand>
        <name>1-deoxy-D-xylulose 5-phosphate</name>
        <dbReference type="ChEBI" id="CHEBI:57792"/>
    </ligand>
</feature>
<dbReference type="GO" id="GO:0030604">
    <property type="term" value="F:1-deoxy-D-xylulose-5-phosphate reductoisomerase activity"/>
    <property type="evidence" value="ECO:0007669"/>
    <property type="project" value="UniProtKB-UniRule"/>
</dbReference>
<organism evidence="13 14">
    <name type="scientific">Porphyromonas loveana</name>
    <dbReference type="NCBI Taxonomy" id="1884669"/>
    <lineage>
        <taxon>Bacteria</taxon>
        <taxon>Pseudomonadati</taxon>
        <taxon>Bacteroidota</taxon>
        <taxon>Bacteroidia</taxon>
        <taxon>Bacteroidales</taxon>
        <taxon>Porphyromonadaceae</taxon>
        <taxon>Porphyromonas</taxon>
    </lineage>
</organism>
<keyword evidence="5 9" id="KW-0560">Oxidoreductase</keyword>
<dbReference type="PIRSF" id="PIRSF006205">
    <property type="entry name" value="Dxp_reductismrs"/>
    <property type="match status" value="1"/>
</dbReference>
<keyword evidence="9" id="KW-0460">Magnesium</keyword>
<evidence type="ECO:0000256" key="5">
    <source>
        <dbReference type="ARBA" id="ARBA00023002"/>
    </source>
</evidence>
<evidence type="ECO:0000256" key="2">
    <source>
        <dbReference type="ARBA" id="ARBA00006825"/>
    </source>
</evidence>
<dbReference type="OrthoDB" id="9806546at2"/>
<feature type="binding site" evidence="9">
    <location>
        <position position="151"/>
    </location>
    <ligand>
        <name>1-deoxy-D-xylulose 5-phosphate</name>
        <dbReference type="ChEBI" id="CHEBI:57792"/>
    </ligand>
</feature>
<comment type="function">
    <text evidence="9">Catalyzes the NADPH-dependent rearrangement and reduction of 1-deoxy-D-xylulose-5-phosphate (DXP) to 2-C-methyl-D-erythritol 4-phosphate (MEP).</text>
</comment>
<comment type="similarity">
    <text evidence="2 9">Belongs to the DXR family.</text>
</comment>
<feature type="binding site" evidence="9">
    <location>
        <position position="123"/>
    </location>
    <ligand>
        <name>NADPH</name>
        <dbReference type="ChEBI" id="CHEBI:57783"/>
    </ligand>
</feature>
<keyword evidence="6 9" id="KW-0464">Manganese</keyword>
<reference evidence="13 14" key="1">
    <citation type="submission" date="2018-04" db="EMBL/GenBank/DDBJ databases">
        <title>Genomic Encyclopedia of Type Strains, Phase IV (KMG-IV): sequencing the most valuable type-strain genomes for metagenomic binning, comparative biology and taxonomic classification.</title>
        <authorList>
            <person name="Goeker M."/>
        </authorList>
    </citation>
    <scope>NUCLEOTIDE SEQUENCE [LARGE SCALE GENOMIC DNA]</scope>
    <source>
        <strain evidence="13 14">DSM 28520</strain>
    </source>
</reference>
<feature type="binding site" evidence="9">
    <location>
        <position position="11"/>
    </location>
    <ligand>
        <name>NADPH</name>
        <dbReference type="ChEBI" id="CHEBI:57783"/>
    </ligand>
</feature>
<dbReference type="Gene3D" id="3.40.50.720">
    <property type="entry name" value="NAD(P)-binding Rossmann-like Domain"/>
    <property type="match status" value="1"/>
</dbReference>
<dbReference type="PANTHER" id="PTHR30525">
    <property type="entry name" value="1-DEOXY-D-XYLULOSE 5-PHOSPHATE REDUCTOISOMERASE"/>
    <property type="match status" value="1"/>
</dbReference>
<keyword evidence="13" id="KW-0413">Isomerase</keyword>
<feature type="binding site" evidence="9">
    <location>
        <position position="215"/>
    </location>
    <ligand>
        <name>1-deoxy-D-xylulose 5-phosphate</name>
        <dbReference type="ChEBI" id="CHEBI:57792"/>
    </ligand>
</feature>
<feature type="binding site" evidence="9">
    <location>
        <position position="210"/>
    </location>
    <ligand>
        <name>1-deoxy-D-xylulose 5-phosphate</name>
        <dbReference type="ChEBI" id="CHEBI:57792"/>
    </ligand>
</feature>
<dbReference type="SUPFAM" id="SSF55347">
    <property type="entry name" value="Glyceraldehyde-3-phosphate dehydrogenase-like, C-terminal domain"/>
    <property type="match status" value="1"/>
</dbReference>
<dbReference type="HAMAP" id="MF_00183">
    <property type="entry name" value="DXP_reductoisom"/>
    <property type="match status" value="1"/>
</dbReference>
<dbReference type="Pfam" id="PF13288">
    <property type="entry name" value="DXPR_C"/>
    <property type="match status" value="1"/>
</dbReference>
<dbReference type="InterPro" id="IPR013644">
    <property type="entry name" value="DXP_reductoisomerase_C"/>
</dbReference>
<keyword evidence="3 9" id="KW-0479">Metal-binding</keyword>
<evidence type="ECO:0000259" key="12">
    <source>
        <dbReference type="Pfam" id="PF13288"/>
    </source>
</evidence>
<dbReference type="NCBIfam" id="TIGR00243">
    <property type="entry name" value="Dxr"/>
    <property type="match status" value="1"/>
</dbReference>
<comment type="pathway">
    <text evidence="1 9">Isoprenoid biosynthesis; isopentenyl diphosphate biosynthesis via DXP pathway; isopentenyl diphosphate from 1-deoxy-D-xylulose 5-phosphate: step 1/6.</text>
</comment>
<evidence type="ECO:0000256" key="1">
    <source>
        <dbReference type="ARBA" id="ARBA00005094"/>
    </source>
</evidence>
<feature type="domain" description="DXP reductoisomerase C-terminal" evidence="12">
    <location>
        <begin position="259"/>
        <end position="374"/>
    </location>
</feature>
<feature type="binding site" evidence="9">
    <location>
        <position position="39"/>
    </location>
    <ligand>
        <name>NADPH</name>
        <dbReference type="ChEBI" id="CHEBI:57783"/>
    </ligand>
</feature>
<dbReference type="Pfam" id="PF02670">
    <property type="entry name" value="DXP_reductoisom"/>
    <property type="match status" value="1"/>
</dbReference>
<feature type="binding site" evidence="9">
    <location>
        <position position="197"/>
    </location>
    <ligand>
        <name>1-deoxy-D-xylulose 5-phosphate</name>
        <dbReference type="ChEBI" id="CHEBI:57792"/>
    </ligand>
</feature>
<feature type="binding site" evidence="9">
    <location>
        <position position="203"/>
    </location>
    <ligand>
        <name>NADPH</name>
        <dbReference type="ChEBI" id="CHEBI:57783"/>
    </ligand>
</feature>
<feature type="binding site" evidence="9">
    <location>
        <position position="13"/>
    </location>
    <ligand>
        <name>NADPH</name>
        <dbReference type="ChEBI" id="CHEBI:57783"/>
    </ligand>
</feature>
<evidence type="ECO:0000256" key="3">
    <source>
        <dbReference type="ARBA" id="ARBA00022723"/>
    </source>
</evidence>
<feature type="domain" description="1-deoxy-D-xylulose 5-phosphate reductoisomerase C-terminal" evidence="11">
    <location>
        <begin position="145"/>
        <end position="227"/>
    </location>
</feature>
<dbReference type="AlphaFoldDB" id="A0A2U1FAT9"/>
<dbReference type="EC" id="1.1.1.267" evidence="9"/>
<dbReference type="FunFam" id="3.40.50.720:FF:000045">
    <property type="entry name" value="1-deoxy-D-xylulose 5-phosphate reductoisomerase"/>
    <property type="match status" value="1"/>
</dbReference>
<sequence>MKKNIAILGSTGSIGTQTLDIIRHNPDFFNVYLLTANNNADLLIRQAREFGPEVVVLANADKYEAVRSALADLPIKVWCGADAIADAVSAPDIDMVVTAMVGYSGLLPTIRAIQAGKMIALANKETLVVAGELIMQLAREHEVPILPVDSEHSAIFQALLGERQRPEKILLTASGGPFRHLSAEELQHVTREQALCHPNWNMGAKVTIDSASLMNKGFEMIEAKWLFEMQPDEIEILVHPQSIVHSMVQFRDGSVKAQLGIPDMRLPISYALGITQRIPNEYPRVDFTAAPLTFERPDLERFPNLFYAFDAIRLGGDAPCALNAANEVAVAAFLRDEISFTDMSRLLYEVMSRHELSHEVALSTFVDTDSRTRRVAESLLPAFRR</sequence>
<dbReference type="GeneID" id="94550916"/>
<dbReference type="NCBIfam" id="NF009114">
    <property type="entry name" value="PRK12464.1"/>
    <property type="match status" value="1"/>
</dbReference>
<feature type="binding site" evidence="9">
    <location>
        <position position="12"/>
    </location>
    <ligand>
        <name>NADPH</name>
        <dbReference type="ChEBI" id="CHEBI:57783"/>
    </ligand>
</feature>
<dbReference type="SUPFAM" id="SSF69055">
    <property type="entry name" value="1-deoxy-D-xylulose-5-phosphate reductoisomerase, C-terminal domain"/>
    <property type="match status" value="1"/>
</dbReference>
<keyword evidence="14" id="KW-1185">Reference proteome</keyword>
<feature type="binding site" evidence="9">
    <location>
        <position position="150"/>
    </location>
    <ligand>
        <name>1-deoxy-D-xylulose 5-phosphate</name>
        <dbReference type="ChEBI" id="CHEBI:57792"/>
    </ligand>
</feature>
<dbReference type="GO" id="GO:0070402">
    <property type="term" value="F:NADPH binding"/>
    <property type="evidence" value="ECO:0007669"/>
    <property type="project" value="InterPro"/>
</dbReference>
<dbReference type="InterPro" id="IPR026877">
    <property type="entry name" value="DXPR_C"/>
</dbReference>
<feature type="binding site" evidence="9">
    <location>
        <position position="125"/>
    </location>
    <ligand>
        <name>NADPH</name>
        <dbReference type="ChEBI" id="CHEBI:57783"/>
    </ligand>
</feature>
<feature type="binding site" evidence="9">
    <location>
        <position position="174"/>
    </location>
    <ligand>
        <name>1-deoxy-D-xylulose 5-phosphate</name>
        <dbReference type="ChEBI" id="CHEBI:57792"/>
    </ligand>
</feature>
<dbReference type="Pfam" id="PF08436">
    <property type="entry name" value="DXP_redisom_C"/>
    <property type="match status" value="1"/>
</dbReference>
<comment type="cofactor">
    <cofactor evidence="9">
        <name>Mg(2+)</name>
        <dbReference type="ChEBI" id="CHEBI:18420"/>
    </cofactor>
    <cofactor evidence="9">
        <name>Mn(2+)</name>
        <dbReference type="ChEBI" id="CHEBI:29035"/>
    </cofactor>
</comment>
<accession>A0A2U1FAT9</accession>
<dbReference type="InterPro" id="IPR013512">
    <property type="entry name" value="DXP_reductoisomerase_N"/>
</dbReference>
<feature type="binding site" evidence="9">
    <location>
        <position position="219"/>
    </location>
    <ligand>
        <name>Mn(2+)</name>
        <dbReference type="ChEBI" id="CHEBI:29035"/>
    </ligand>
</feature>
<evidence type="ECO:0000256" key="9">
    <source>
        <dbReference type="HAMAP-Rule" id="MF_00183"/>
    </source>
</evidence>
<dbReference type="GO" id="GO:0030145">
    <property type="term" value="F:manganese ion binding"/>
    <property type="evidence" value="ECO:0007669"/>
    <property type="project" value="TreeGrafter"/>
</dbReference>
<evidence type="ECO:0000256" key="7">
    <source>
        <dbReference type="ARBA" id="ARBA00023229"/>
    </source>
</evidence>
<dbReference type="GO" id="GO:0051484">
    <property type="term" value="P:isopentenyl diphosphate biosynthetic process, methylerythritol 4-phosphate pathway involved in terpenoid biosynthetic process"/>
    <property type="evidence" value="ECO:0007669"/>
    <property type="project" value="TreeGrafter"/>
</dbReference>
<dbReference type="PANTHER" id="PTHR30525:SF0">
    <property type="entry name" value="1-DEOXY-D-XYLULOSE 5-PHOSPHATE REDUCTOISOMERASE, CHLOROPLASTIC"/>
    <property type="match status" value="1"/>
</dbReference>
<evidence type="ECO:0000313" key="14">
    <source>
        <dbReference type="Proteomes" id="UP000245462"/>
    </source>
</evidence>
<feature type="binding site" evidence="9">
    <location>
        <position position="219"/>
    </location>
    <ligand>
        <name>1-deoxy-D-xylulose 5-phosphate</name>
        <dbReference type="ChEBI" id="CHEBI:57792"/>
    </ligand>
</feature>
<dbReference type="SUPFAM" id="SSF51735">
    <property type="entry name" value="NAD(P)-binding Rossmann-fold domains"/>
    <property type="match status" value="1"/>
</dbReference>
<comment type="caution">
    <text evidence="13">The sequence shown here is derived from an EMBL/GenBank/DDBJ whole genome shotgun (WGS) entry which is preliminary data.</text>
</comment>
<feature type="binding site" evidence="9">
    <location>
        <position position="14"/>
    </location>
    <ligand>
        <name>NADPH</name>
        <dbReference type="ChEBI" id="CHEBI:57783"/>
    </ligand>
</feature>
<evidence type="ECO:0000313" key="13">
    <source>
        <dbReference type="EMBL" id="PVZ09284.1"/>
    </source>
</evidence>
<evidence type="ECO:0000256" key="4">
    <source>
        <dbReference type="ARBA" id="ARBA00022857"/>
    </source>
</evidence>
<dbReference type="InterPro" id="IPR036291">
    <property type="entry name" value="NAD(P)-bd_dom_sf"/>
</dbReference>
<comment type="catalytic activity">
    <reaction evidence="8">
        <text>2-C-methyl-D-erythritol 4-phosphate + NADP(+) = 1-deoxy-D-xylulose 5-phosphate + NADPH + H(+)</text>
        <dbReference type="Rhea" id="RHEA:13717"/>
        <dbReference type="ChEBI" id="CHEBI:15378"/>
        <dbReference type="ChEBI" id="CHEBI:57783"/>
        <dbReference type="ChEBI" id="CHEBI:57792"/>
        <dbReference type="ChEBI" id="CHEBI:58262"/>
        <dbReference type="ChEBI" id="CHEBI:58349"/>
        <dbReference type="EC" id="1.1.1.267"/>
    </reaction>
    <physiologicalReaction direction="right-to-left" evidence="8">
        <dbReference type="Rhea" id="RHEA:13719"/>
    </physiologicalReaction>
</comment>
<proteinExistence type="inferred from homology"/>
<feature type="domain" description="1-deoxy-D-xylulose 5-phosphate reductoisomerase N-terminal" evidence="10">
    <location>
        <begin position="5"/>
        <end position="131"/>
    </location>
</feature>
<feature type="binding site" evidence="9">
    <location>
        <position position="151"/>
    </location>
    <ligand>
        <name>Mn(2+)</name>
        <dbReference type="ChEBI" id="CHEBI:29035"/>
    </ligand>
</feature>
<gene>
    <name evidence="9" type="primary">dxr</name>
    <name evidence="13" type="ORF">C7382_10925</name>
</gene>
<name>A0A2U1FAT9_9PORP</name>
<dbReference type="InterPro" id="IPR036169">
    <property type="entry name" value="DXPR_C_sf"/>
</dbReference>
<evidence type="ECO:0000259" key="10">
    <source>
        <dbReference type="Pfam" id="PF02670"/>
    </source>
</evidence>
<dbReference type="RefSeq" id="WP_116679449.1">
    <property type="nucleotide sequence ID" value="NZ_JBGZQP010000027.1"/>
</dbReference>
<evidence type="ECO:0000259" key="11">
    <source>
        <dbReference type="Pfam" id="PF08436"/>
    </source>
</evidence>
<dbReference type="UniPathway" id="UPA00056">
    <property type="reaction ID" value="UER00092"/>
</dbReference>
<dbReference type="GO" id="GO:0016853">
    <property type="term" value="F:isomerase activity"/>
    <property type="evidence" value="ECO:0007669"/>
    <property type="project" value="UniProtKB-KW"/>
</dbReference>
<dbReference type="Gene3D" id="1.10.1740.10">
    <property type="match status" value="1"/>
</dbReference>